<protein>
    <submittedName>
        <fullName evidence="1">Uncharacterized protein</fullName>
    </submittedName>
</protein>
<organism evidence="1 2">
    <name type="scientific">Streblomastix strix</name>
    <dbReference type="NCBI Taxonomy" id="222440"/>
    <lineage>
        <taxon>Eukaryota</taxon>
        <taxon>Metamonada</taxon>
        <taxon>Preaxostyla</taxon>
        <taxon>Oxymonadida</taxon>
        <taxon>Streblomastigidae</taxon>
        <taxon>Streblomastix</taxon>
    </lineage>
</organism>
<proteinExistence type="predicted"/>
<dbReference type="Proteomes" id="UP000324800">
    <property type="component" value="Unassembled WGS sequence"/>
</dbReference>
<accession>A0A5J4U561</accession>
<evidence type="ECO:0000313" key="1">
    <source>
        <dbReference type="EMBL" id="KAA6365434.1"/>
    </source>
</evidence>
<dbReference type="EMBL" id="SNRW01020461">
    <property type="protein sequence ID" value="KAA6365434.1"/>
    <property type="molecule type" value="Genomic_DNA"/>
</dbReference>
<dbReference type="AlphaFoldDB" id="A0A5J4U561"/>
<sequence length="129" mass="15432">MDNFHQGRHHNQEDYQQMLCLQVHLCQVRAVKEVFIILFPDRIVKEVKEVKEFIIINLCLDRIVKEVKQAIIIIIYQDKAHKEAKEVFIILFLGKIVKEVREAIIIIYLDRTVKEFFITRDNIDLINKD</sequence>
<comment type="caution">
    <text evidence="1">The sequence shown here is derived from an EMBL/GenBank/DDBJ whole genome shotgun (WGS) entry which is preliminary data.</text>
</comment>
<evidence type="ECO:0000313" key="2">
    <source>
        <dbReference type="Proteomes" id="UP000324800"/>
    </source>
</evidence>
<name>A0A5J4U561_9EUKA</name>
<gene>
    <name evidence="1" type="ORF">EZS28_039038</name>
</gene>
<reference evidence="1 2" key="1">
    <citation type="submission" date="2019-03" db="EMBL/GenBank/DDBJ databases">
        <title>Single cell metagenomics reveals metabolic interactions within the superorganism composed of flagellate Streblomastix strix and complex community of Bacteroidetes bacteria on its surface.</title>
        <authorList>
            <person name="Treitli S.C."/>
            <person name="Kolisko M."/>
            <person name="Husnik F."/>
            <person name="Keeling P."/>
            <person name="Hampl V."/>
        </authorList>
    </citation>
    <scope>NUCLEOTIDE SEQUENCE [LARGE SCALE GENOMIC DNA]</scope>
    <source>
        <strain evidence="1">ST1C</strain>
    </source>
</reference>